<dbReference type="EMBL" id="MU001766">
    <property type="protein sequence ID" value="KAF2799332.1"/>
    <property type="molecule type" value="Genomic_DNA"/>
</dbReference>
<dbReference type="AlphaFoldDB" id="A0A6A6XS93"/>
<sequence>MSPILVFALLLSRLSLIHAEFTPRFASKTMVYSTIIPPYGPGPATYYASIIKTTGRETAYAMTCIPPATLPTPKPSNYDPCQTSRFGTTSQTIHQGDGLWIVSRPPDSKGKIVTTQCMLSWEDNEMPKTRGGDLGGGVEICYAEDETPEEYDRRVASGNTDLGLGRHRVTVTGGWDFVVMPYTPTPVASSSSSIVSMTDIGATPTKGGPVVTVTLQIVPAGSGPVTYSGRRSALIAVLGTFVVLIIMW</sequence>
<evidence type="ECO:0008006" key="4">
    <source>
        <dbReference type="Google" id="ProtNLM"/>
    </source>
</evidence>
<evidence type="ECO:0000313" key="2">
    <source>
        <dbReference type="EMBL" id="KAF2799332.1"/>
    </source>
</evidence>
<dbReference type="Proteomes" id="UP000799757">
    <property type="component" value="Unassembled WGS sequence"/>
</dbReference>
<evidence type="ECO:0000313" key="3">
    <source>
        <dbReference type="Proteomes" id="UP000799757"/>
    </source>
</evidence>
<proteinExistence type="predicted"/>
<accession>A0A6A6XS93</accession>
<organism evidence="2 3">
    <name type="scientific">Melanomma pulvis-pyrius CBS 109.77</name>
    <dbReference type="NCBI Taxonomy" id="1314802"/>
    <lineage>
        <taxon>Eukaryota</taxon>
        <taxon>Fungi</taxon>
        <taxon>Dikarya</taxon>
        <taxon>Ascomycota</taxon>
        <taxon>Pezizomycotina</taxon>
        <taxon>Dothideomycetes</taxon>
        <taxon>Pleosporomycetidae</taxon>
        <taxon>Pleosporales</taxon>
        <taxon>Melanommataceae</taxon>
        <taxon>Melanomma</taxon>
    </lineage>
</organism>
<keyword evidence="3" id="KW-1185">Reference proteome</keyword>
<name>A0A6A6XS93_9PLEO</name>
<gene>
    <name evidence="2" type="ORF">K505DRAFT_371055</name>
</gene>
<reference evidence="2" key="1">
    <citation type="journal article" date="2020" name="Stud. Mycol.">
        <title>101 Dothideomycetes genomes: a test case for predicting lifestyles and emergence of pathogens.</title>
        <authorList>
            <person name="Haridas S."/>
            <person name="Albert R."/>
            <person name="Binder M."/>
            <person name="Bloem J."/>
            <person name="Labutti K."/>
            <person name="Salamov A."/>
            <person name="Andreopoulos B."/>
            <person name="Baker S."/>
            <person name="Barry K."/>
            <person name="Bills G."/>
            <person name="Bluhm B."/>
            <person name="Cannon C."/>
            <person name="Castanera R."/>
            <person name="Culley D."/>
            <person name="Daum C."/>
            <person name="Ezra D."/>
            <person name="Gonzalez J."/>
            <person name="Henrissat B."/>
            <person name="Kuo A."/>
            <person name="Liang C."/>
            <person name="Lipzen A."/>
            <person name="Lutzoni F."/>
            <person name="Magnuson J."/>
            <person name="Mondo S."/>
            <person name="Nolan M."/>
            <person name="Ohm R."/>
            <person name="Pangilinan J."/>
            <person name="Park H.-J."/>
            <person name="Ramirez L."/>
            <person name="Alfaro M."/>
            <person name="Sun H."/>
            <person name="Tritt A."/>
            <person name="Yoshinaga Y."/>
            <person name="Zwiers L.-H."/>
            <person name="Turgeon B."/>
            <person name="Goodwin S."/>
            <person name="Spatafora J."/>
            <person name="Crous P."/>
            <person name="Grigoriev I."/>
        </authorList>
    </citation>
    <scope>NUCLEOTIDE SEQUENCE</scope>
    <source>
        <strain evidence="2">CBS 109.77</strain>
    </source>
</reference>
<feature type="signal peptide" evidence="1">
    <location>
        <begin position="1"/>
        <end position="19"/>
    </location>
</feature>
<feature type="chain" id="PRO_5025469199" description="Lytic polysaccharide monooxygenase" evidence="1">
    <location>
        <begin position="20"/>
        <end position="248"/>
    </location>
</feature>
<evidence type="ECO:0000256" key="1">
    <source>
        <dbReference type="SAM" id="SignalP"/>
    </source>
</evidence>
<keyword evidence="1" id="KW-0732">Signal</keyword>
<protein>
    <recommendedName>
        <fullName evidence="4">Lytic polysaccharide monooxygenase</fullName>
    </recommendedName>
</protein>